<dbReference type="EMBL" id="JBIRUQ010000021">
    <property type="protein sequence ID" value="MFI1465546.1"/>
    <property type="molecule type" value="Genomic_DNA"/>
</dbReference>
<accession>A0ABW7U0F3</accession>
<protein>
    <submittedName>
        <fullName evidence="1">Uncharacterized protein</fullName>
    </submittedName>
</protein>
<evidence type="ECO:0000313" key="1">
    <source>
        <dbReference type="EMBL" id="MFI1465546.1"/>
    </source>
</evidence>
<dbReference type="RefSeq" id="WP_033247628.1">
    <property type="nucleotide sequence ID" value="NZ_JBIRUQ010000021.1"/>
</dbReference>
<sequence>MSSSIDEIRSAGEAIGVAATTFSDTDNGFAAALTSVSATLGSDSVAHVSGAGAGPRKYTGLQLPTLPGIETGTFALRQLMTDCAEVLHTMEDGHGEALVFAGSRTIWIR</sequence>
<organism evidence="1 2">
    <name type="scientific">Nocardia carnea</name>
    <dbReference type="NCBI Taxonomy" id="37328"/>
    <lineage>
        <taxon>Bacteria</taxon>
        <taxon>Bacillati</taxon>
        <taxon>Actinomycetota</taxon>
        <taxon>Actinomycetes</taxon>
        <taxon>Mycobacteriales</taxon>
        <taxon>Nocardiaceae</taxon>
        <taxon>Nocardia</taxon>
    </lineage>
</organism>
<dbReference type="Proteomes" id="UP001611263">
    <property type="component" value="Unassembled WGS sequence"/>
</dbReference>
<gene>
    <name evidence="1" type="ORF">ACH4WX_32980</name>
</gene>
<keyword evidence="2" id="KW-1185">Reference proteome</keyword>
<comment type="caution">
    <text evidence="1">The sequence shown here is derived from an EMBL/GenBank/DDBJ whole genome shotgun (WGS) entry which is preliminary data.</text>
</comment>
<proteinExistence type="predicted"/>
<evidence type="ECO:0000313" key="2">
    <source>
        <dbReference type="Proteomes" id="UP001611263"/>
    </source>
</evidence>
<reference evidence="1 2" key="1">
    <citation type="submission" date="2024-10" db="EMBL/GenBank/DDBJ databases">
        <title>The Natural Products Discovery Center: Release of the First 8490 Sequenced Strains for Exploring Actinobacteria Biosynthetic Diversity.</title>
        <authorList>
            <person name="Kalkreuter E."/>
            <person name="Kautsar S.A."/>
            <person name="Yang D."/>
            <person name="Bader C.D."/>
            <person name="Teijaro C.N."/>
            <person name="Fluegel L."/>
            <person name="Davis C.M."/>
            <person name="Simpson J.R."/>
            <person name="Lauterbach L."/>
            <person name="Steele A.D."/>
            <person name="Gui C."/>
            <person name="Meng S."/>
            <person name="Li G."/>
            <person name="Viehrig K."/>
            <person name="Ye F."/>
            <person name="Su P."/>
            <person name="Kiefer A.F."/>
            <person name="Nichols A."/>
            <person name="Cepeda A.J."/>
            <person name="Yan W."/>
            <person name="Fan B."/>
            <person name="Jiang Y."/>
            <person name="Adhikari A."/>
            <person name="Zheng C.-J."/>
            <person name="Schuster L."/>
            <person name="Cowan T.M."/>
            <person name="Smanski M.J."/>
            <person name="Chevrette M.G."/>
            <person name="De Carvalho L.P.S."/>
            <person name="Shen B."/>
        </authorList>
    </citation>
    <scope>NUCLEOTIDE SEQUENCE [LARGE SCALE GENOMIC DNA]</scope>
    <source>
        <strain evidence="1 2">NPDC020568</strain>
    </source>
</reference>
<name>A0ABW7U0F3_9NOCA</name>
<dbReference type="GeneID" id="93508080"/>